<evidence type="ECO:0000313" key="3">
    <source>
        <dbReference type="Proteomes" id="UP001341840"/>
    </source>
</evidence>
<dbReference type="PANTHER" id="PTHR31776:SF0">
    <property type="entry name" value="ALPHA-L-ARABINOFURANOSIDASE 1"/>
    <property type="match status" value="1"/>
</dbReference>
<dbReference type="InterPro" id="IPR051563">
    <property type="entry name" value="Glycosyl_Hydrolase_51"/>
</dbReference>
<reference evidence="2 3" key="1">
    <citation type="journal article" date="2023" name="Plants (Basel)">
        <title>Bridging the Gap: Combining Genomics and Transcriptomics Approaches to Understand Stylosanthes scabra, an Orphan Legume from the Brazilian Caatinga.</title>
        <authorList>
            <person name="Ferreira-Neto J.R.C."/>
            <person name="da Silva M.D."/>
            <person name="Binneck E."/>
            <person name="de Melo N.F."/>
            <person name="da Silva R.H."/>
            <person name="de Melo A.L.T.M."/>
            <person name="Pandolfi V."/>
            <person name="Bustamante F.O."/>
            <person name="Brasileiro-Vidal A.C."/>
            <person name="Benko-Iseppon A.M."/>
        </authorList>
    </citation>
    <scope>NUCLEOTIDE SEQUENCE [LARGE SCALE GENOMIC DNA]</scope>
    <source>
        <tissue evidence="2">Leaves</tissue>
    </source>
</reference>
<evidence type="ECO:0000313" key="2">
    <source>
        <dbReference type="EMBL" id="MED6223800.1"/>
    </source>
</evidence>
<dbReference type="InterPro" id="IPR017853">
    <property type="entry name" value="GH"/>
</dbReference>
<sequence length="126" mass="13844">MVLVVVVVAARGGCFIEGQRLKNAFRWKDSVGPWEQRPGHFGDVWSYWTDDALGYFEALQVSAILMKLIQALSNLLCKAILLAQTAITRAAKRPGAPSPDGELLCAYALKCAPQRIPSLVDIPRHP</sequence>
<evidence type="ECO:0000259" key="1">
    <source>
        <dbReference type="Pfam" id="PF22848"/>
    </source>
</evidence>
<keyword evidence="3" id="KW-1185">Reference proteome</keyword>
<accession>A0ABU6ZPA0</accession>
<dbReference type="Gene3D" id="3.20.20.80">
    <property type="entry name" value="Glycosidases"/>
    <property type="match status" value="1"/>
</dbReference>
<organism evidence="2 3">
    <name type="scientific">Stylosanthes scabra</name>
    <dbReference type="NCBI Taxonomy" id="79078"/>
    <lineage>
        <taxon>Eukaryota</taxon>
        <taxon>Viridiplantae</taxon>
        <taxon>Streptophyta</taxon>
        <taxon>Embryophyta</taxon>
        <taxon>Tracheophyta</taxon>
        <taxon>Spermatophyta</taxon>
        <taxon>Magnoliopsida</taxon>
        <taxon>eudicotyledons</taxon>
        <taxon>Gunneridae</taxon>
        <taxon>Pentapetalae</taxon>
        <taxon>rosids</taxon>
        <taxon>fabids</taxon>
        <taxon>Fabales</taxon>
        <taxon>Fabaceae</taxon>
        <taxon>Papilionoideae</taxon>
        <taxon>50 kb inversion clade</taxon>
        <taxon>dalbergioids sensu lato</taxon>
        <taxon>Dalbergieae</taxon>
        <taxon>Pterocarpus clade</taxon>
        <taxon>Stylosanthes</taxon>
    </lineage>
</organism>
<dbReference type="SUPFAM" id="SSF51445">
    <property type="entry name" value="(Trans)glycosidases"/>
    <property type="match status" value="1"/>
</dbReference>
<proteinExistence type="predicted"/>
<dbReference type="InterPro" id="IPR055235">
    <property type="entry name" value="ASD1_cat"/>
</dbReference>
<dbReference type="PANTHER" id="PTHR31776">
    <property type="entry name" value="ALPHA-L-ARABINOFURANOSIDASE 1"/>
    <property type="match status" value="1"/>
</dbReference>
<dbReference type="Pfam" id="PF22848">
    <property type="entry name" value="ASD1_dom"/>
    <property type="match status" value="1"/>
</dbReference>
<dbReference type="EMBL" id="JASCZI010272913">
    <property type="protein sequence ID" value="MED6223800.1"/>
    <property type="molecule type" value="Genomic_DNA"/>
</dbReference>
<comment type="caution">
    <text evidence="2">The sequence shown here is derived from an EMBL/GenBank/DDBJ whole genome shotgun (WGS) entry which is preliminary data.</text>
</comment>
<dbReference type="Proteomes" id="UP001341840">
    <property type="component" value="Unassembled WGS sequence"/>
</dbReference>
<name>A0ABU6ZPA0_9FABA</name>
<gene>
    <name evidence="2" type="ORF">PIB30_077703</name>
</gene>
<feature type="domain" description="Alpha-L-arabinofuranosidase 1 catalytic" evidence="1">
    <location>
        <begin position="12"/>
        <end position="62"/>
    </location>
</feature>
<protein>
    <recommendedName>
        <fullName evidence="1">Alpha-L-arabinofuranosidase 1 catalytic domain-containing protein</fullName>
    </recommendedName>
</protein>